<dbReference type="EMBL" id="FOSZ01000001">
    <property type="protein sequence ID" value="SFK55889.1"/>
    <property type="molecule type" value="Genomic_DNA"/>
</dbReference>
<keyword evidence="3 5" id="KW-1133">Transmembrane helix</keyword>
<dbReference type="STRING" id="1280847.SAMN04488036_101385"/>
<feature type="transmembrane region" description="Helical" evidence="5">
    <location>
        <begin position="20"/>
        <end position="40"/>
    </location>
</feature>
<dbReference type="SUPFAM" id="SSF103473">
    <property type="entry name" value="MFS general substrate transporter"/>
    <property type="match status" value="1"/>
</dbReference>
<dbReference type="InterPro" id="IPR051788">
    <property type="entry name" value="MFS_Transporter"/>
</dbReference>
<feature type="transmembrane region" description="Helical" evidence="5">
    <location>
        <begin position="304"/>
        <end position="323"/>
    </location>
</feature>
<keyword evidence="4 5" id="KW-0472">Membrane</keyword>
<dbReference type="GO" id="GO:0016020">
    <property type="term" value="C:membrane"/>
    <property type="evidence" value="ECO:0007669"/>
    <property type="project" value="UniProtKB-SubCell"/>
</dbReference>
<protein>
    <submittedName>
        <fullName evidence="7">Sugar phosphate permease</fullName>
    </submittedName>
</protein>
<evidence type="ECO:0000256" key="2">
    <source>
        <dbReference type="ARBA" id="ARBA00022692"/>
    </source>
</evidence>
<dbReference type="PANTHER" id="PTHR23514:SF13">
    <property type="entry name" value="INNER MEMBRANE PROTEIN YBJJ"/>
    <property type="match status" value="1"/>
</dbReference>
<organism evidence="7 8">
    <name type="scientific">Shimia haliotis</name>
    <dbReference type="NCBI Taxonomy" id="1280847"/>
    <lineage>
        <taxon>Bacteria</taxon>
        <taxon>Pseudomonadati</taxon>
        <taxon>Pseudomonadota</taxon>
        <taxon>Alphaproteobacteria</taxon>
        <taxon>Rhodobacterales</taxon>
        <taxon>Roseobacteraceae</taxon>
    </lineage>
</organism>
<name>A0A1I4AJG0_9RHOB</name>
<dbReference type="InterPro" id="IPR011701">
    <property type="entry name" value="MFS"/>
</dbReference>
<feature type="transmembrane region" description="Helical" evidence="5">
    <location>
        <begin position="168"/>
        <end position="188"/>
    </location>
</feature>
<gene>
    <name evidence="7" type="ORF">SAMN04488036_101385</name>
</gene>
<dbReference type="PROSITE" id="PS50850">
    <property type="entry name" value="MFS"/>
    <property type="match status" value="1"/>
</dbReference>
<keyword evidence="8" id="KW-1185">Reference proteome</keyword>
<dbReference type="RefSeq" id="WP_244503499.1">
    <property type="nucleotide sequence ID" value="NZ_FOSZ01000001.1"/>
</dbReference>
<accession>A0A1I4AJG0</accession>
<feature type="transmembrane region" description="Helical" evidence="5">
    <location>
        <begin position="52"/>
        <end position="73"/>
    </location>
</feature>
<dbReference type="AlphaFoldDB" id="A0A1I4AJG0"/>
<keyword evidence="2 5" id="KW-0812">Transmembrane</keyword>
<feature type="transmembrane region" description="Helical" evidence="5">
    <location>
        <begin position="280"/>
        <end position="298"/>
    </location>
</feature>
<comment type="subcellular location">
    <subcellularLocation>
        <location evidence="1">Membrane</location>
        <topology evidence="1">Multi-pass membrane protein</topology>
    </subcellularLocation>
</comment>
<dbReference type="Proteomes" id="UP000198851">
    <property type="component" value="Unassembled WGS sequence"/>
</dbReference>
<feature type="transmembrane region" description="Helical" evidence="5">
    <location>
        <begin position="362"/>
        <end position="383"/>
    </location>
</feature>
<feature type="transmembrane region" description="Helical" evidence="5">
    <location>
        <begin position="335"/>
        <end position="356"/>
    </location>
</feature>
<evidence type="ECO:0000259" key="6">
    <source>
        <dbReference type="PROSITE" id="PS50850"/>
    </source>
</evidence>
<dbReference type="Gene3D" id="1.20.1250.20">
    <property type="entry name" value="MFS general substrate transporter like domains"/>
    <property type="match status" value="2"/>
</dbReference>
<dbReference type="InterPro" id="IPR036259">
    <property type="entry name" value="MFS_trans_sf"/>
</dbReference>
<dbReference type="GO" id="GO:0022857">
    <property type="term" value="F:transmembrane transporter activity"/>
    <property type="evidence" value="ECO:0007669"/>
    <property type="project" value="InterPro"/>
</dbReference>
<dbReference type="PANTHER" id="PTHR23514">
    <property type="entry name" value="BYPASS OF STOP CODON PROTEIN 6"/>
    <property type="match status" value="1"/>
</dbReference>
<feature type="domain" description="Major facilitator superfamily (MFS) profile" evidence="6">
    <location>
        <begin position="210"/>
        <end position="387"/>
    </location>
</feature>
<evidence type="ECO:0000256" key="3">
    <source>
        <dbReference type="ARBA" id="ARBA00022989"/>
    </source>
</evidence>
<evidence type="ECO:0000256" key="4">
    <source>
        <dbReference type="ARBA" id="ARBA00023136"/>
    </source>
</evidence>
<sequence>MSHHNEEVTAKARSTHWRAVASMFALNGALFGVWASRIPAVKDLHGLSHSALGGLLLLMAAGAIVAFPIAGWLSDKRGAAQVTRILGVLNALALFGLSVAPGPLVLGLVLLAFGAFHGGMDVTMNGWGAEVERWAKRSQMSTYHAMWSLGAGIGAGTGYLAITFGFGLFWHFLMAGGGLLFAALLFSQDGWVSKPNTESRGAVFSFPKGALILVGLLAMCASMGEGAMADWSAIYLRDEVGVRPEWAPIGYAIFSIAMVVTRLSGGWVNRLAPPQKVARVAGLVACGGMVLAILSPAVPGTLAGFVLFGMGLALMFPLAFSRAANDPDVPQGQALAGVATLGYGGILLGPPVMGFIASATSLTVSFAVLAAMALMITVLSGALKVPE</sequence>
<feature type="transmembrane region" description="Helical" evidence="5">
    <location>
        <begin position="209"/>
        <end position="229"/>
    </location>
</feature>
<evidence type="ECO:0000313" key="8">
    <source>
        <dbReference type="Proteomes" id="UP000198851"/>
    </source>
</evidence>
<evidence type="ECO:0000256" key="1">
    <source>
        <dbReference type="ARBA" id="ARBA00004141"/>
    </source>
</evidence>
<evidence type="ECO:0000256" key="5">
    <source>
        <dbReference type="SAM" id="Phobius"/>
    </source>
</evidence>
<dbReference type="InterPro" id="IPR020846">
    <property type="entry name" value="MFS_dom"/>
</dbReference>
<dbReference type="Pfam" id="PF07690">
    <property type="entry name" value="MFS_1"/>
    <property type="match status" value="1"/>
</dbReference>
<dbReference type="CDD" id="cd17393">
    <property type="entry name" value="MFS_MosC_like"/>
    <property type="match status" value="1"/>
</dbReference>
<evidence type="ECO:0000313" key="7">
    <source>
        <dbReference type="EMBL" id="SFK55889.1"/>
    </source>
</evidence>
<reference evidence="8" key="1">
    <citation type="submission" date="2016-10" db="EMBL/GenBank/DDBJ databases">
        <authorList>
            <person name="Varghese N."/>
            <person name="Submissions S."/>
        </authorList>
    </citation>
    <scope>NUCLEOTIDE SEQUENCE [LARGE SCALE GENOMIC DNA]</scope>
    <source>
        <strain evidence="8">DSM 28453</strain>
    </source>
</reference>
<feature type="transmembrane region" description="Helical" evidence="5">
    <location>
        <begin position="249"/>
        <end position="268"/>
    </location>
</feature>
<proteinExistence type="predicted"/>
<feature type="transmembrane region" description="Helical" evidence="5">
    <location>
        <begin position="93"/>
        <end position="116"/>
    </location>
</feature>